<organism evidence="2 3">
    <name type="scientific">Cellulomonas xylanilytica</name>
    <dbReference type="NCBI Taxonomy" id="233583"/>
    <lineage>
        <taxon>Bacteria</taxon>
        <taxon>Bacillati</taxon>
        <taxon>Actinomycetota</taxon>
        <taxon>Actinomycetes</taxon>
        <taxon>Micrococcales</taxon>
        <taxon>Cellulomonadaceae</taxon>
        <taxon>Cellulomonas</taxon>
    </lineage>
</organism>
<feature type="region of interest" description="Disordered" evidence="1">
    <location>
        <begin position="29"/>
        <end position="48"/>
    </location>
</feature>
<dbReference type="AlphaFoldDB" id="A0A510V2M8"/>
<comment type="caution">
    <text evidence="2">The sequence shown here is derived from an EMBL/GenBank/DDBJ whole genome shotgun (WGS) entry which is preliminary data.</text>
</comment>
<protein>
    <submittedName>
        <fullName evidence="2">Uncharacterized protein</fullName>
    </submittedName>
</protein>
<gene>
    <name evidence="2" type="ORF">CXY01_16380</name>
</gene>
<evidence type="ECO:0000256" key="1">
    <source>
        <dbReference type="SAM" id="MobiDB-lite"/>
    </source>
</evidence>
<dbReference type="Proteomes" id="UP000321118">
    <property type="component" value="Unassembled WGS sequence"/>
</dbReference>
<name>A0A510V2M8_9CELL</name>
<dbReference type="EMBL" id="BJUB01000004">
    <property type="protein sequence ID" value="GEK21118.1"/>
    <property type="molecule type" value="Genomic_DNA"/>
</dbReference>
<reference evidence="2 3" key="1">
    <citation type="submission" date="2019-07" db="EMBL/GenBank/DDBJ databases">
        <title>Whole genome shotgun sequence of Cellulomonas xylanilytica NBRC 101102.</title>
        <authorList>
            <person name="Hosoyama A."/>
            <person name="Uohara A."/>
            <person name="Ohji S."/>
            <person name="Ichikawa N."/>
        </authorList>
    </citation>
    <scope>NUCLEOTIDE SEQUENCE [LARGE SCALE GENOMIC DNA]</scope>
    <source>
        <strain evidence="2 3">NBRC 101102</strain>
    </source>
</reference>
<proteinExistence type="predicted"/>
<evidence type="ECO:0000313" key="3">
    <source>
        <dbReference type="Proteomes" id="UP000321118"/>
    </source>
</evidence>
<keyword evidence="3" id="KW-1185">Reference proteome</keyword>
<evidence type="ECO:0000313" key="2">
    <source>
        <dbReference type="EMBL" id="GEK21118.1"/>
    </source>
</evidence>
<accession>A0A510V2M8</accession>
<sequence length="48" mass="5261">MHSDDRIVHDTGDDAPVVRDVKAEAEAELTDAEKIKADGLDEENADPR</sequence>
<dbReference type="RefSeq" id="WP_186813328.1">
    <property type="nucleotide sequence ID" value="NZ_BJUB01000004.1"/>
</dbReference>